<organism evidence="1 2">
    <name type="scientific">Paenibacillus cineris</name>
    <dbReference type="NCBI Taxonomy" id="237530"/>
    <lineage>
        <taxon>Bacteria</taxon>
        <taxon>Bacillati</taxon>
        <taxon>Bacillota</taxon>
        <taxon>Bacilli</taxon>
        <taxon>Bacillales</taxon>
        <taxon>Paenibacillaceae</taxon>
        <taxon>Paenibacillus</taxon>
    </lineage>
</organism>
<evidence type="ECO:0000313" key="1">
    <source>
        <dbReference type="EMBL" id="GIO57901.1"/>
    </source>
</evidence>
<gene>
    <name evidence="1" type="ORF">J21TS7_62190</name>
</gene>
<accession>A0ABQ4LN09</accession>
<dbReference type="RefSeq" id="WP_212985929.1">
    <property type="nucleotide sequence ID" value="NZ_BORU01000005.1"/>
</dbReference>
<protein>
    <submittedName>
        <fullName evidence="1">Transglycosylase</fullName>
    </submittedName>
</protein>
<proteinExistence type="predicted"/>
<evidence type="ECO:0000313" key="2">
    <source>
        <dbReference type="Proteomes" id="UP000676601"/>
    </source>
</evidence>
<keyword evidence="2" id="KW-1185">Reference proteome</keyword>
<dbReference type="Proteomes" id="UP000676601">
    <property type="component" value="Unassembled WGS sequence"/>
</dbReference>
<dbReference type="EMBL" id="BORU01000005">
    <property type="protein sequence ID" value="GIO57901.1"/>
    <property type="molecule type" value="Genomic_DNA"/>
</dbReference>
<sequence>MKTNCDAGCHIAFEVESFSTTRIGDGVDKIYFVCPHCQYEYVAFYTDPEIRELQVKIRRIQQRFANPRADTVKAVQREAELKQQIKGKMDALRARIESGQS</sequence>
<name>A0ABQ4LN09_9BACL</name>
<reference evidence="1 2" key="1">
    <citation type="submission" date="2021-03" db="EMBL/GenBank/DDBJ databases">
        <title>Antimicrobial resistance genes in bacteria isolated from Japanese honey, and their potential for conferring macrolide and lincosamide resistance in the American foulbrood pathogen Paenibacillus larvae.</title>
        <authorList>
            <person name="Okamoto M."/>
            <person name="Kumagai M."/>
            <person name="Kanamori H."/>
            <person name="Takamatsu D."/>
        </authorList>
    </citation>
    <scope>NUCLEOTIDE SEQUENCE [LARGE SCALE GENOMIC DNA]</scope>
    <source>
        <strain evidence="1 2">J21TS7</strain>
    </source>
</reference>
<comment type="caution">
    <text evidence="1">The sequence shown here is derived from an EMBL/GenBank/DDBJ whole genome shotgun (WGS) entry which is preliminary data.</text>
</comment>